<dbReference type="GO" id="GO:0033565">
    <property type="term" value="C:ESCRT-0 complex"/>
    <property type="evidence" value="ECO:0007669"/>
    <property type="project" value="TreeGrafter"/>
</dbReference>
<dbReference type="EMBL" id="MCOG01000069">
    <property type="protein sequence ID" value="ORY57665.1"/>
    <property type="molecule type" value="Genomic_DNA"/>
</dbReference>
<dbReference type="InterPro" id="IPR011011">
    <property type="entry name" value="Znf_FYVE_PHD"/>
</dbReference>
<comment type="caution">
    <text evidence="14">The sequence shown here is derived from an EMBL/GenBank/DDBJ whole genome shotgun (WGS) entry which is preliminary data.</text>
</comment>
<comment type="similarity">
    <text evidence="2">Belongs to the VPS27 family.</text>
</comment>
<dbReference type="Pfam" id="PF01363">
    <property type="entry name" value="FYVE"/>
    <property type="match status" value="1"/>
</dbReference>
<dbReference type="GO" id="GO:0032266">
    <property type="term" value="F:phosphatidylinositol-3-phosphate binding"/>
    <property type="evidence" value="ECO:0007669"/>
    <property type="project" value="TreeGrafter"/>
</dbReference>
<keyword evidence="6" id="KW-0967">Endosome</keyword>
<dbReference type="Pfam" id="PF00790">
    <property type="entry name" value="VHS"/>
    <property type="match status" value="1"/>
</dbReference>
<keyword evidence="4" id="KW-0479">Metal-binding</keyword>
<dbReference type="CDD" id="cd16979">
    <property type="entry name" value="VHS_Vps27"/>
    <property type="match status" value="1"/>
</dbReference>
<dbReference type="GO" id="GO:0008270">
    <property type="term" value="F:zinc ion binding"/>
    <property type="evidence" value="ECO:0007669"/>
    <property type="project" value="UniProtKB-KW"/>
</dbReference>
<dbReference type="InterPro" id="IPR002014">
    <property type="entry name" value="VHS_dom"/>
</dbReference>
<dbReference type="InterPro" id="IPR013083">
    <property type="entry name" value="Znf_RING/FYVE/PHD"/>
</dbReference>
<keyword evidence="8" id="KW-0862">Zinc</keyword>
<evidence type="ECO:0000256" key="8">
    <source>
        <dbReference type="ARBA" id="ARBA00022833"/>
    </source>
</evidence>
<dbReference type="Pfam" id="PF02809">
    <property type="entry name" value="UIM"/>
    <property type="match status" value="1"/>
</dbReference>
<evidence type="ECO:0000256" key="10">
    <source>
        <dbReference type="PROSITE-ProRule" id="PRU00091"/>
    </source>
</evidence>
<dbReference type="GO" id="GO:0043328">
    <property type="term" value="P:protein transport to vacuole involved in ubiquitin-dependent protein catabolic process via the multivesicular body sorting pathway"/>
    <property type="evidence" value="ECO:0007669"/>
    <property type="project" value="TreeGrafter"/>
</dbReference>
<gene>
    <name evidence="14" type="ORF">LY90DRAFT_454863</name>
</gene>
<dbReference type="InterPro" id="IPR008942">
    <property type="entry name" value="ENTH_VHS"/>
</dbReference>
<evidence type="ECO:0000313" key="14">
    <source>
        <dbReference type="EMBL" id="ORY57665.1"/>
    </source>
</evidence>
<dbReference type="PROSITE" id="PS50179">
    <property type="entry name" value="VHS"/>
    <property type="match status" value="1"/>
</dbReference>
<dbReference type="STRING" id="1754190.A0A1Y2DG40"/>
<evidence type="ECO:0000256" key="7">
    <source>
        <dbReference type="ARBA" id="ARBA00022771"/>
    </source>
</evidence>
<dbReference type="PROSITE" id="PS50178">
    <property type="entry name" value="ZF_FYVE"/>
    <property type="match status" value="1"/>
</dbReference>
<dbReference type="InterPro" id="IPR003903">
    <property type="entry name" value="UIM_dom"/>
</dbReference>
<sequence length="648" mass="72917">MSFFSSNPFYDMLERATSENIPGAEEDIVLNLDIADLIKSKKIKADEAVNAMKKKLDNSNPNVQLLTIKLLDCCIKNSGNHFLAKVSQKEIVDSMATIIRSSLTNPELKKVALTYFQNWAIAFRTKPDLYYLPSVYNELKREGYRFPAYNSSEVSGALIDTETAPEWSDSSVCMRCRISFTTFNRKHHCRNCGDTFCNDCCNKRIPLPKLGITDSVRVCESCYYKLNNSSYNTPNQSNQGDNSNLNDNNFYGGNNYINIDNYGSSNHNETTSSQEEEDIRRAIELSLKEAENNNTNQNNYISNNNRKKILISEEGPENSDEEEEQMRKAIEESLKDINISDNTSSNNNNNKNSNNNSNFSGVNDNNIISTNPDELLTTEIENIKLFSQLMGKINAEVPIKGFQDLNDPQVQALHVQISSLHPKIMKNKNYYEEKYKKFNDIHEKLVLATHLYDQILSQRLDAARPGGSYSSLLYPSNAAPLQPQTQQQQQQYAYNPYSLPPNSMVPPDQAPAIHDSQPPSTYLNQYLSYSTHPNVPPSTAPPSTINYSQTPVQSQSQSSITGQELPPPPNQPLQQVPQDIPTINKQSIPPYYGIHGMPYMSQQPPYLGMQPNAVPTDAQPLYDMAPPPATIQQAPPPEPVEEKPLIEL</sequence>
<dbReference type="GO" id="GO:0043130">
    <property type="term" value="F:ubiquitin binding"/>
    <property type="evidence" value="ECO:0007669"/>
    <property type="project" value="InterPro"/>
</dbReference>
<feature type="domain" description="FYVE-type" evidence="12">
    <location>
        <begin position="167"/>
        <end position="227"/>
    </location>
</feature>
<dbReference type="GO" id="GO:0010008">
    <property type="term" value="C:endosome membrane"/>
    <property type="evidence" value="ECO:0007669"/>
    <property type="project" value="UniProtKB-SubCell"/>
</dbReference>
<dbReference type="Pfam" id="PF23625">
    <property type="entry name" value="UIM_2"/>
    <property type="match status" value="1"/>
</dbReference>
<dbReference type="InterPro" id="IPR000306">
    <property type="entry name" value="Znf_FYVE"/>
</dbReference>
<comment type="subcellular location">
    <subcellularLocation>
        <location evidence="1">Endosome membrane</location>
        <topology evidence="1">Peripheral membrane protein</topology>
        <orientation evidence="1">Cytoplasmic side</orientation>
    </subcellularLocation>
</comment>
<dbReference type="SMART" id="SM00726">
    <property type="entry name" value="UIM"/>
    <property type="match status" value="2"/>
</dbReference>
<dbReference type="SMART" id="SM00064">
    <property type="entry name" value="FYVE"/>
    <property type="match status" value="1"/>
</dbReference>
<dbReference type="Gene3D" id="6.10.140.100">
    <property type="match status" value="1"/>
</dbReference>
<dbReference type="SMART" id="SM00288">
    <property type="entry name" value="VHS"/>
    <property type="match status" value="1"/>
</dbReference>
<evidence type="ECO:0000256" key="4">
    <source>
        <dbReference type="ARBA" id="ARBA00022723"/>
    </source>
</evidence>
<dbReference type="InterPro" id="IPR017455">
    <property type="entry name" value="Znf_FYVE-rel"/>
</dbReference>
<dbReference type="Gene3D" id="3.30.40.10">
    <property type="entry name" value="Zinc/RING finger domain, C3HC4 (zinc finger)"/>
    <property type="match status" value="1"/>
</dbReference>
<evidence type="ECO:0000256" key="11">
    <source>
        <dbReference type="SAM" id="MobiDB-lite"/>
    </source>
</evidence>
<keyword evidence="9" id="KW-0472">Membrane</keyword>
<name>A0A1Y2DG40_9FUNG</name>
<evidence type="ECO:0000256" key="9">
    <source>
        <dbReference type="ARBA" id="ARBA00023136"/>
    </source>
</evidence>
<feature type="domain" description="VHS" evidence="13">
    <location>
        <begin position="18"/>
        <end position="147"/>
    </location>
</feature>
<evidence type="ECO:0000313" key="15">
    <source>
        <dbReference type="Proteomes" id="UP000193920"/>
    </source>
</evidence>
<evidence type="ECO:0000256" key="1">
    <source>
        <dbReference type="ARBA" id="ARBA00004125"/>
    </source>
</evidence>
<dbReference type="GO" id="GO:0006623">
    <property type="term" value="P:protein targeting to vacuole"/>
    <property type="evidence" value="ECO:0007669"/>
    <property type="project" value="TreeGrafter"/>
</dbReference>
<dbReference type="SUPFAM" id="SSF48464">
    <property type="entry name" value="ENTH/VHS domain"/>
    <property type="match status" value="1"/>
</dbReference>
<keyword evidence="15" id="KW-1185">Reference proteome</keyword>
<organism evidence="14 15">
    <name type="scientific">Neocallimastix californiae</name>
    <dbReference type="NCBI Taxonomy" id="1754190"/>
    <lineage>
        <taxon>Eukaryota</taxon>
        <taxon>Fungi</taxon>
        <taxon>Fungi incertae sedis</taxon>
        <taxon>Chytridiomycota</taxon>
        <taxon>Chytridiomycota incertae sedis</taxon>
        <taxon>Neocallimastigomycetes</taxon>
        <taxon>Neocallimastigales</taxon>
        <taxon>Neocallimastigaceae</taxon>
        <taxon>Neocallimastix</taxon>
    </lineage>
</organism>
<dbReference type="PANTHER" id="PTHR47794">
    <property type="entry name" value="VACUOLAR PROTEIN SORTING-ASSOCIATED PROTEIN 27"/>
    <property type="match status" value="1"/>
</dbReference>
<dbReference type="PANTHER" id="PTHR47794:SF1">
    <property type="entry name" value="VACUOLAR PROTEIN SORTING-ASSOCIATED PROTEIN 27"/>
    <property type="match status" value="1"/>
</dbReference>
<proteinExistence type="inferred from homology"/>
<dbReference type="Gene3D" id="1.25.40.90">
    <property type="match status" value="1"/>
</dbReference>
<evidence type="ECO:0000259" key="13">
    <source>
        <dbReference type="PROSITE" id="PS50179"/>
    </source>
</evidence>
<dbReference type="Gene3D" id="1.20.5.1940">
    <property type="match status" value="1"/>
</dbReference>
<dbReference type="AlphaFoldDB" id="A0A1Y2DG40"/>
<keyword evidence="5" id="KW-0677">Repeat</keyword>
<dbReference type="SUPFAM" id="SSF57903">
    <property type="entry name" value="FYVE/PHD zinc finger"/>
    <property type="match status" value="1"/>
</dbReference>
<feature type="region of interest" description="Disordered" evidence="11">
    <location>
        <begin position="337"/>
        <end position="365"/>
    </location>
</feature>
<feature type="compositionally biased region" description="Polar residues" evidence="11">
    <location>
        <begin position="517"/>
        <end position="533"/>
    </location>
</feature>
<feature type="region of interest" description="Disordered" evidence="11">
    <location>
        <begin position="608"/>
        <end position="648"/>
    </location>
</feature>
<dbReference type="OrthoDB" id="957735at2759"/>
<feature type="region of interest" description="Disordered" evidence="11">
    <location>
        <begin position="495"/>
        <end position="577"/>
    </location>
</feature>
<feature type="compositionally biased region" description="Pro residues" evidence="11">
    <location>
        <begin position="625"/>
        <end position="638"/>
    </location>
</feature>
<reference evidence="14 15" key="1">
    <citation type="submission" date="2016-08" db="EMBL/GenBank/DDBJ databases">
        <title>A Parts List for Fungal Cellulosomes Revealed by Comparative Genomics.</title>
        <authorList>
            <consortium name="DOE Joint Genome Institute"/>
            <person name="Haitjema C.H."/>
            <person name="Gilmore S.P."/>
            <person name="Henske J.K."/>
            <person name="Solomon K.V."/>
            <person name="De Groot R."/>
            <person name="Kuo A."/>
            <person name="Mondo S.J."/>
            <person name="Salamov A.A."/>
            <person name="Labutti K."/>
            <person name="Zhao Z."/>
            <person name="Chiniquy J."/>
            <person name="Barry K."/>
            <person name="Brewer H.M."/>
            <person name="Purvine S.O."/>
            <person name="Wright A.T."/>
            <person name="Boxma B."/>
            <person name="Van Alen T."/>
            <person name="Hackstein J.H."/>
            <person name="Baker S.E."/>
            <person name="Grigoriev I.V."/>
            <person name="O'Malley M.A."/>
        </authorList>
    </citation>
    <scope>NUCLEOTIDE SEQUENCE [LARGE SCALE GENOMIC DNA]</scope>
    <source>
        <strain evidence="14 15">G1</strain>
    </source>
</reference>
<dbReference type="Proteomes" id="UP000193920">
    <property type="component" value="Unassembled WGS sequence"/>
</dbReference>
<evidence type="ECO:0000256" key="6">
    <source>
        <dbReference type="ARBA" id="ARBA00022753"/>
    </source>
</evidence>
<evidence type="ECO:0000259" key="12">
    <source>
        <dbReference type="PROSITE" id="PS50178"/>
    </source>
</evidence>
<dbReference type="PROSITE" id="PS50330">
    <property type="entry name" value="UIM"/>
    <property type="match status" value="2"/>
</dbReference>
<keyword evidence="7 10" id="KW-0863">Zinc-finger</keyword>
<accession>A0A1Y2DG40</accession>
<protein>
    <recommendedName>
        <fullName evidence="3">Vacuolar protein sorting-associated protein 27</fullName>
    </recommendedName>
</protein>
<evidence type="ECO:0000256" key="5">
    <source>
        <dbReference type="ARBA" id="ARBA00022737"/>
    </source>
</evidence>
<feature type="compositionally biased region" description="Polar residues" evidence="11">
    <location>
        <begin position="541"/>
        <end position="552"/>
    </location>
</feature>
<evidence type="ECO:0000256" key="3">
    <source>
        <dbReference type="ARBA" id="ARBA00017753"/>
    </source>
</evidence>
<evidence type="ECO:0000256" key="2">
    <source>
        <dbReference type="ARBA" id="ARBA00008597"/>
    </source>
</evidence>